<sequence>MVLSSSLHWLLQVVVVVVVPIFDQAQHLKHHCNLHRMFSGKDLVYFCYYRFDSLHSGEYYSQLDLDWMHFSGTFEVNVIAYHQRLLFFPYSFAALTQLQHYLCHSVGKVTR</sequence>
<evidence type="ECO:0000313" key="2">
    <source>
        <dbReference type="EMBL" id="CAG6659820.1"/>
    </source>
</evidence>
<dbReference type="EMBL" id="HBUF01195345">
    <property type="protein sequence ID" value="CAG6659819.1"/>
    <property type="molecule type" value="Transcribed_RNA"/>
</dbReference>
<dbReference type="AlphaFoldDB" id="A0A8D8S0T0"/>
<proteinExistence type="predicted"/>
<feature type="chain" id="PRO_5036428633" description="Secreted protein" evidence="1">
    <location>
        <begin position="26"/>
        <end position="111"/>
    </location>
</feature>
<accession>A0A8D8S0T0</accession>
<dbReference type="EMBL" id="HBUF01195346">
    <property type="protein sequence ID" value="CAG6659820.1"/>
    <property type="molecule type" value="Transcribed_RNA"/>
</dbReference>
<evidence type="ECO:0008006" key="3">
    <source>
        <dbReference type="Google" id="ProtNLM"/>
    </source>
</evidence>
<evidence type="ECO:0000256" key="1">
    <source>
        <dbReference type="SAM" id="SignalP"/>
    </source>
</evidence>
<feature type="signal peptide" evidence="1">
    <location>
        <begin position="1"/>
        <end position="25"/>
    </location>
</feature>
<keyword evidence="1" id="KW-0732">Signal</keyword>
<reference evidence="2" key="1">
    <citation type="submission" date="2021-05" db="EMBL/GenBank/DDBJ databases">
        <authorList>
            <person name="Alioto T."/>
            <person name="Alioto T."/>
            <person name="Gomez Garrido J."/>
        </authorList>
    </citation>
    <scope>NUCLEOTIDE SEQUENCE</scope>
</reference>
<protein>
    <recommendedName>
        <fullName evidence="3">Secreted protein</fullName>
    </recommendedName>
</protein>
<organism evidence="2">
    <name type="scientific">Cacopsylla melanoneura</name>
    <dbReference type="NCBI Taxonomy" id="428564"/>
    <lineage>
        <taxon>Eukaryota</taxon>
        <taxon>Metazoa</taxon>
        <taxon>Ecdysozoa</taxon>
        <taxon>Arthropoda</taxon>
        <taxon>Hexapoda</taxon>
        <taxon>Insecta</taxon>
        <taxon>Pterygota</taxon>
        <taxon>Neoptera</taxon>
        <taxon>Paraneoptera</taxon>
        <taxon>Hemiptera</taxon>
        <taxon>Sternorrhyncha</taxon>
        <taxon>Psylloidea</taxon>
        <taxon>Psyllidae</taxon>
        <taxon>Psyllinae</taxon>
        <taxon>Cacopsylla</taxon>
    </lineage>
</organism>
<dbReference type="EMBL" id="HBUF01195347">
    <property type="protein sequence ID" value="CAG6659821.1"/>
    <property type="molecule type" value="Transcribed_RNA"/>
</dbReference>
<name>A0A8D8S0T0_9HEMI</name>